<dbReference type="InterPro" id="IPR018060">
    <property type="entry name" value="HTH_AraC"/>
</dbReference>
<dbReference type="SMART" id="SM00342">
    <property type="entry name" value="HTH_ARAC"/>
    <property type="match status" value="1"/>
</dbReference>
<dbReference type="InterPro" id="IPR009057">
    <property type="entry name" value="Homeodomain-like_sf"/>
</dbReference>
<accession>A0A6A8KR84</accession>
<dbReference type="PROSITE" id="PS01124">
    <property type="entry name" value="HTH_ARAC_FAMILY_2"/>
    <property type="match status" value="1"/>
</dbReference>
<dbReference type="Proteomes" id="UP000477010">
    <property type="component" value="Unassembled WGS sequence"/>
</dbReference>
<comment type="caution">
    <text evidence="5">The sequence shown here is derived from an EMBL/GenBank/DDBJ whole genome shotgun (WGS) entry which is preliminary data.</text>
</comment>
<dbReference type="GO" id="GO:0043565">
    <property type="term" value="F:sequence-specific DNA binding"/>
    <property type="evidence" value="ECO:0007669"/>
    <property type="project" value="InterPro"/>
</dbReference>
<evidence type="ECO:0000313" key="6">
    <source>
        <dbReference type="Proteomes" id="UP000477010"/>
    </source>
</evidence>
<keyword evidence="2" id="KW-0238">DNA-binding</keyword>
<dbReference type="Pfam" id="PF12833">
    <property type="entry name" value="HTH_18"/>
    <property type="match status" value="1"/>
</dbReference>
<dbReference type="EMBL" id="WKQE01000019">
    <property type="protein sequence ID" value="MSC81523.1"/>
    <property type="molecule type" value="Genomic_DNA"/>
</dbReference>
<reference evidence="5 6" key="1">
    <citation type="journal article" date="2019" name="Nat. Med.">
        <title>A library of human gut bacterial isolates paired with longitudinal multiomics data enables mechanistic microbiome research.</title>
        <authorList>
            <person name="Poyet M."/>
            <person name="Groussin M."/>
            <person name="Gibbons S.M."/>
            <person name="Avila-Pacheco J."/>
            <person name="Jiang X."/>
            <person name="Kearney S.M."/>
            <person name="Perrotta A.R."/>
            <person name="Berdy B."/>
            <person name="Zhao S."/>
            <person name="Lieberman T.D."/>
            <person name="Swanson P.K."/>
            <person name="Smith M."/>
            <person name="Roesemann S."/>
            <person name="Alexander J.E."/>
            <person name="Rich S.A."/>
            <person name="Livny J."/>
            <person name="Vlamakis H."/>
            <person name="Clish C."/>
            <person name="Bullock K."/>
            <person name="Deik A."/>
            <person name="Scott J."/>
            <person name="Pierce K.A."/>
            <person name="Xavier R.J."/>
            <person name="Alm E.J."/>
        </authorList>
    </citation>
    <scope>NUCLEOTIDE SEQUENCE [LARGE SCALE GENOMIC DNA]</scope>
    <source>
        <strain evidence="5 6">BIOML-B9</strain>
    </source>
</reference>
<name>A0A6A8KR84_9FIRM</name>
<keyword evidence="1" id="KW-0805">Transcription regulation</keyword>
<dbReference type="AlphaFoldDB" id="A0A6A8KR84"/>
<evidence type="ECO:0000259" key="4">
    <source>
        <dbReference type="PROSITE" id="PS01124"/>
    </source>
</evidence>
<dbReference type="SUPFAM" id="SSF46689">
    <property type="entry name" value="Homeodomain-like"/>
    <property type="match status" value="2"/>
</dbReference>
<feature type="domain" description="HTH araC/xylS-type" evidence="4">
    <location>
        <begin position="39"/>
        <end position="137"/>
    </location>
</feature>
<proteinExistence type="predicted"/>
<dbReference type="Gene3D" id="1.10.10.60">
    <property type="entry name" value="Homeodomain-like"/>
    <property type="match status" value="1"/>
</dbReference>
<gene>
    <name evidence="5" type="ORF">GKD85_12035</name>
</gene>
<sequence>MPPFPLRCRISSEKWGQRIRCFTRNSQGLEHPAALVCWSRAVAYLQTHYQDPTLTTAQLAQELYASREHLSRAFKECTMESIHNYLIYLRMQHCRKALEEGVSVLNACTESGFPDYSSFLKTFRCLYSIIPAEYRAQHRTMVR</sequence>
<organism evidence="5 6">
    <name type="scientific">Faecalibacterium prausnitzii</name>
    <dbReference type="NCBI Taxonomy" id="853"/>
    <lineage>
        <taxon>Bacteria</taxon>
        <taxon>Bacillati</taxon>
        <taxon>Bacillota</taxon>
        <taxon>Clostridia</taxon>
        <taxon>Eubacteriales</taxon>
        <taxon>Oscillospiraceae</taxon>
        <taxon>Faecalibacterium</taxon>
    </lineage>
</organism>
<evidence type="ECO:0000256" key="3">
    <source>
        <dbReference type="ARBA" id="ARBA00023163"/>
    </source>
</evidence>
<dbReference type="PANTHER" id="PTHR43280">
    <property type="entry name" value="ARAC-FAMILY TRANSCRIPTIONAL REGULATOR"/>
    <property type="match status" value="1"/>
</dbReference>
<evidence type="ECO:0000313" key="5">
    <source>
        <dbReference type="EMBL" id="MSC81523.1"/>
    </source>
</evidence>
<dbReference type="PANTHER" id="PTHR43280:SF2">
    <property type="entry name" value="HTH-TYPE TRANSCRIPTIONAL REGULATOR EXSA"/>
    <property type="match status" value="1"/>
</dbReference>
<keyword evidence="3" id="KW-0804">Transcription</keyword>
<protein>
    <submittedName>
        <fullName evidence="5">Helix-turn-helix domain-containing protein</fullName>
    </submittedName>
</protein>
<dbReference type="GO" id="GO:0003700">
    <property type="term" value="F:DNA-binding transcription factor activity"/>
    <property type="evidence" value="ECO:0007669"/>
    <property type="project" value="InterPro"/>
</dbReference>
<evidence type="ECO:0000256" key="2">
    <source>
        <dbReference type="ARBA" id="ARBA00023125"/>
    </source>
</evidence>
<evidence type="ECO:0000256" key="1">
    <source>
        <dbReference type="ARBA" id="ARBA00023015"/>
    </source>
</evidence>